<evidence type="ECO:0000256" key="7">
    <source>
        <dbReference type="PROSITE-ProRule" id="PRU10141"/>
    </source>
</evidence>
<dbReference type="PANTHER" id="PTHR43289:SF6">
    <property type="entry name" value="SERINE_THREONINE-PROTEIN KINASE NEKL-3"/>
    <property type="match status" value="1"/>
</dbReference>
<dbReference type="Gene3D" id="1.10.510.10">
    <property type="entry name" value="Transferase(Phosphotransferase) domain 1"/>
    <property type="match status" value="1"/>
</dbReference>
<keyword evidence="9" id="KW-0812">Transmembrane</keyword>
<keyword evidence="9" id="KW-1133">Transmembrane helix</keyword>
<feature type="region of interest" description="Disordered" evidence="8">
    <location>
        <begin position="362"/>
        <end position="429"/>
    </location>
</feature>
<dbReference type="PANTHER" id="PTHR43289">
    <property type="entry name" value="MITOGEN-ACTIVATED PROTEIN KINASE KINASE KINASE 20-RELATED"/>
    <property type="match status" value="1"/>
</dbReference>
<comment type="caution">
    <text evidence="11">The sequence shown here is derived from an EMBL/GenBank/DDBJ whole genome shotgun (WGS) entry which is preliminary data.</text>
</comment>
<dbReference type="Proteomes" id="UP001500427">
    <property type="component" value="Unassembled WGS sequence"/>
</dbReference>
<evidence type="ECO:0000256" key="1">
    <source>
        <dbReference type="ARBA" id="ARBA00012513"/>
    </source>
</evidence>
<dbReference type="InterPro" id="IPR000719">
    <property type="entry name" value="Prot_kinase_dom"/>
</dbReference>
<feature type="domain" description="Protein kinase" evidence="10">
    <location>
        <begin position="40"/>
        <end position="294"/>
    </location>
</feature>
<dbReference type="RefSeq" id="WP_345507868.1">
    <property type="nucleotide sequence ID" value="NZ_BAABIW010000016.1"/>
</dbReference>
<keyword evidence="3" id="KW-0808">Transferase</keyword>
<feature type="transmembrane region" description="Helical" evidence="9">
    <location>
        <begin position="330"/>
        <end position="353"/>
    </location>
</feature>
<evidence type="ECO:0000256" key="2">
    <source>
        <dbReference type="ARBA" id="ARBA00022527"/>
    </source>
</evidence>
<feature type="compositionally biased region" description="Low complexity" evidence="8">
    <location>
        <begin position="404"/>
        <end position="418"/>
    </location>
</feature>
<keyword evidence="9" id="KW-0472">Membrane</keyword>
<accession>A0ABP9JE80</accession>
<evidence type="ECO:0000256" key="3">
    <source>
        <dbReference type="ARBA" id="ARBA00022679"/>
    </source>
</evidence>
<keyword evidence="4 7" id="KW-0547">Nucleotide-binding</keyword>
<evidence type="ECO:0000259" key="10">
    <source>
        <dbReference type="PROSITE" id="PS50011"/>
    </source>
</evidence>
<evidence type="ECO:0000256" key="6">
    <source>
        <dbReference type="ARBA" id="ARBA00022840"/>
    </source>
</evidence>
<proteinExistence type="predicted"/>
<dbReference type="SUPFAM" id="SSF56112">
    <property type="entry name" value="Protein kinase-like (PK-like)"/>
    <property type="match status" value="1"/>
</dbReference>
<evidence type="ECO:0000256" key="8">
    <source>
        <dbReference type="SAM" id="MobiDB-lite"/>
    </source>
</evidence>
<dbReference type="Pfam" id="PF00069">
    <property type="entry name" value="Pkinase"/>
    <property type="match status" value="1"/>
</dbReference>
<dbReference type="InterPro" id="IPR011009">
    <property type="entry name" value="Kinase-like_dom_sf"/>
</dbReference>
<evidence type="ECO:0000313" key="12">
    <source>
        <dbReference type="Proteomes" id="UP001500427"/>
    </source>
</evidence>
<dbReference type="PROSITE" id="PS00107">
    <property type="entry name" value="PROTEIN_KINASE_ATP"/>
    <property type="match status" value="1"/>
</dbReference>
<gene>
    <name evidence="11" type="ORF">GCM10023258_25550</name>
</gene>
<feature type="region of interest" description="Disordered" evidence="8">
    <location>
        <begin position="1"/>
        <end position="36"/>
    </location>
</feature>
<keyword evidence="6 7" id="KW-0067">ATP-binding</keyword>
<dbReference type="PROSITE" id="PS50011">
    <property type="entry name" value="PROTEIN_KINASE_DOM"/>
    <property type="match status" value="1"/>
</dbReference>
<name>A0ABP9JE80_9MICO</name>
<evidence type="ECO:0000256" key="4">
    <source>
        <dbReference type="ARBA" id="ARBA00022741"/>
    </source>
</evidence>
<sequence>MSHEGSPTDAGMAGACIAGTPGPGDGEREHEPEPPDVPGHVVESVVGIGSSAVVWAGRDATGRAVAVKVPRRSPAPGTGGAGGSASTWSAAEQQVLLAVRHDHLVPLRSVVPLADGRVALVFDLVRGVQLHGLVRARGHLRPGEVVTVVTPVCEAVAAVHAAGGLHADLSPGNVVVTPDGRPVLLDLGSARLAGQAEGEAVGTPGFVAPEVRLGSDPSEASDVYALGALAWFCVTGNGAPDTLQRLDPQTVASHVGPELGPLVAACLDPDPDLRPSAAELARWCWENVPAEPVEVVLGDDGAAALTHRLRAQARAEPPPPRRAARRRRRWLAPLVAVLVLAGLGWAAVAWSLARPAVAPWPGAARSVAGTPGVAPAASSDGRSAAQPTPGSPVPRASPVPSPSRSPSGSPSRSPSASPEALLGSASAPARRPEDLLQALSDRRAVVLVSRDPTGLAAVDAPGSPSEAADRALVSELVRSGLRWRQLRLQVAEATYVGGSSTRAVLRARVDWTAYVVVESDGSARTRPADAGERLDFTVVRGGQGWRLRSVSAPPAT</sequence>
<dbReference type="EC" id="2.7.11.1" evidence="1"/>
<evidence type="ECO:0000256" key="9">
    <source>
        <dbReference type="SAM" id="Phobius"/>
    </source>
</evidence>
<evidence type="ECO:0000256" key="5">
    <source>
        <dbReference type="ARBA" id="ARBA00022777"/>
    </source>
</evidence>
<feature type="compositionally biased region" description="Pro residues" evidence="8">
    <location>
        <begin position="389"/>
        <end position="403"/>
    </location>
</feature>
<reference evidence="12" key="1">
    <citation type="journal article" date="2019" name="Int. J. Syst. Evol. Microbiol.">
        <title>The Global Catalogue of Microorganisms (GCM) 10K type strain sequencing project: providing services to taxonomists for standard genome sequencing and annotation.</title>
        <authorList>
            <consortium name="The Broad Institute Genomics Platform"/>
            <consortium name="The Broad Institute Genome Sequencing Center for Infectious Disease"/>
            <person name="Wu L."/>
            <person name="Ma J."/>
        </authorList>
    </citation>
    <scope>NUCLEOTIDE SEQUENCE [LARGE SCALE GENOMIC DNA]</scope>
    <source>
        <strain evidence="12">JCM 17687</strain>
    </source>
</reference>
<evidence type="ECO:0000313" key="11">
    <source>
        <dbReference type="EMBL" id="GAA5029251.1"/>
    </source>
</evidence>
<dbReference type="InterPro" id="IPR017441">
    <property type="entry name" value="Protein_kinase_ATP_BS"/>
</dbReference>
<keyword evidence="12" id="KW-1185">Reference proteome</keyword>
<keyword evidence="2" id="KW-0723">Serine/threonine-protein kinase</keyword>
<keyword evidence="5" id="KW-0418">Kinase</keyword>
<protein>
    <recommendedName>
        <fullName evidence="1">non-specific serine/threonine protein kinase</fullName>
        <ecNumber evidence="1">2.7.11.1</ecNumber>
    </recommendedName>
</protein>
<dbReference type="EMBL" id="BAABIW010000016">
    <property type="protein sequence ID" value="GAA5029251.1"/>
    <property type="molecule type" value="Genomic_DNA"/>
</dbReference>
<feature type="binding site" evidence="7">
    <location>
        <position position="68"/>
    </location>
    <ligand>
        <name>ATP</name>
        <dbReference type="ChEBI" id="CHEBI:30616"/>
    </ligand>
</feature>
<dbReference type="CDD" id="cd14014">
    <property type="entry name" value="STKc_PknB_like"/>
    <property type="match status" value="1"/>
</dbReference>
<organism evidence="11 12">
    <name type="scientific">Terrabacter aeriphilus</name>
    <dbReference type="NCBI Taxonomy" id="515662"/>
    <lineage>
        <taxon>Bacteria</taxon>
        <taxon>Bacillati</taxon>
        <taxon>Actinomycetota</taxon>
        <taxon>Actinomycetes</taxon>
        <taxon>Micrococcales</taxon>
        <taxon>Intrasporangiaceae</taxon>
        <taxon>Terrabacter</taxon>
    </lineage>
</organism>